<feature type="region of interest" description="Disordered" evidence="5">
    <location>
        <begin position="480"/>
        <end position="500"/>
    </location>
</feature>
<evidence type="ECO:0000259" key="7">
    <source>
        <dbReference type="Pfam" id="PF25826"/>
    </source>
</evidence>
<dbReference type="GO" id="GO:0003714">
    <property type="term" value="F:transcription corepressor activity"/>
    <property type="evidence" value="ECO:0007669"/>
    <property type="project" value="TreeGrafter"/>
</dbReference>
<reference evidence="8 9" key="1">
    <citation type="submission" date="2024-01" db="EMBL/GenBank/DDBJ databases">
        <title>The genomes of 5 underutilized Papilionoideae crops provide insights into root nodulation and disease resistanc.</title>
        <authorList>
            <person name="Jiang F."/>
        </authorList>
    </citation>
    <scope>NUCLEOTIDE SEQUENCE [LARGE SCALE GENOMIC DNA]</scope>
    <source>
        <strain evidence="8">LVBAO_FW01</strain>
        <tissue evidence="8">Leaves</tissue>
    </source>
</reference>
<evidence type="ECO:0000259" key="6">
    <source>
        <dbReference type="Pfam" id="PF24662"/>
    </source>
</evidence>
<feature type="region of interest" description="Disordered" evidence="5">
    <location>
        <begin position="765"/>
        <end position="786"/>
    </location>
</feature>
<dbReference type="GO" id="GO:0005634">
    <property type="term" value="C:nucleus"/>
    <property type="evidence" value="ECO:0007669"/>
    <property type="project" value="UniProtKB-SubCell"/>
</dbReference>
<evidence type="ECO:0000256" key="1">
    <source>
        <dbReference type="ARBA" id="ARBA00004123"/>
    </source>
</evidence>
<dbReference type="Pfam" id="PF24662">
    <property type="entry name" value="DUF7650"/>
    <property type="match status" value="1"/>
</dbReference>
<evidence type="ECO:0000256" key="5">
    <source>
        <dbReference type="SAM" id="MobiDB-lite"/>
    </source>
</evidence>
<evidence type="ECO:0000313" key="9">
    <source>
        <dbReference type="Proteomes" id="UP001367508"/>
    </source>
</evidence>
<comment type="caution">
    <text evidence="8">The sequence shown here is derived from an EMBL/GenBank/DDBJ whole genome shotgun (WGS) entry which is preliminary data.</text>
</comment>
<keyword evidence="2" id="KW-0805">Transcription regulation</keyword>
<protein>
    <submittedName>
        <fullName evidence="8">Uncharacterized protein</fullName>
    </submittedName>
</protein>
<evidence type="ECO:0000313" key="8">
    <source>
        <dbReference type="EMBL" id="KAK7344241.1"/>
    </source>
</evidence>
<keyword evidence="4" id="KW-0539">Nucleus</keyword>
<dbReference type="Pfam" id="PF25826">
    <property type="entry name" value="DUF7952"/>
    <property type="match status" value="1"/>
</dbReference>
<feature type="domain" description="DUF7650" evidence="6">
    <location>
        <begin position="312"/>
        <end position="399"/>
    </location>
</feature>
<feature type="domain" description="DUF7952" evidence="7">
    <location>
        <begin position="242"/>
        <end position="278"/>
    </location>
</feature>
<comment type="subcellular location">
    <subcellularLocation>
        <location evidence="1">Nucleus</location>
    </subcellularLocation>
</comment>
<keyword evidence="3" id="KW-0804">Transcription</keyword>
<sequence length="829" mass="91227">MLYSRRSWEGNLALLFGQRELIGFYMESIDQNYDDSVGHTSNRKLIPPSSPDLSNIVGAPQSSPRIGHEYQVEVPSMIKESERLQLIMNDSELVNDNSHCIALDLSIPLIWVHNEVEDNGNEGRGYLGDNDDAVSVTVPAVATNVERNGISANGKELIPTTSQSVMTVGQLGKSKNCVMVPGTLNNSWSDADVKSFLLGIQPCYIRVSLVSSIVDELHALYVCVCTASAIDQLEWKPSAIWASVSKSYVEGRTSLEEYISSLKSTVGLCVLVEAVGIGKGSEDLTSPAVEPVKKNRVVSLPTSKVWSSLGPNDIIKFLTGGSRLSKSKSNELFWEAIWPRLLARGWHSEKLKSQGSANSKNIFVFLLPGVKKFSRRKLVKGDHYFDSVCDVFSKVIAEPNLLQLKVEEAKVSGCSDEEAEKGSSEDGQSDYHQHCYLKPHASTNNADHMNCTAVDTSLVHGRKLSDLRVLKSLHGNSVGKIDMTSNKRNKHVSKTDRRKGKLDSINSKLTKFTVVDTSLLQEGKLSKVREIKYPPVELEDTSKMTGISRESDRNFSNDISPSETEAAMIYSKRNSGDADWQKGKHSKNATGQKEVNVNLDNNANNMAENHGNQKTCVCDDNQQKGTIKHKFSRRARSGHSNVAVPPIKRRRLTACAKAETSRILDKSSGGLGSEKLGFSQSSCFPDANKKAGDTVSHKQDVTLASSSAEGGVELNNGKSFVSRVSLDKGISSDKVEKCESQPSINFNAPQVPVKSEDGEMMAMEEEDGQGLKPNDIIPRRQSTRNRPLTVRALESLANEFLHGQRKPKRKDTLTLEEPFSTCRRARTRV</sequence>
<evidence type="ECO:0000256" key="3">
    <source>
        <dbReference type="ARBA" id="ARBA00023163"/>
    </source>
</evidence>
<dbReference type="InterPro" id="IPR056067">
    <property type="entry name" value="DUF7650"/>
</dbReference>
<evidence type="ECO:0000256" key="4">
    <source>
        <dbReference type="ARBA" id="ARBA00023242"/>
    </source>
</evidence>
<evidence type="ECO:0000256" key="2">
    <source>
        <dbReference type="ARBA" id="ARBA00023015"/>
    </source>
</evidence>
<dbReference type="InterPro" id="IPR057712">
    <property type="entry name" value="DUF7952"/>
</dbReference>
<name>A0AAN9QRP1_CANGL</name>
<dbReference type="AlphaFoldDB" id="A0AAN9QRP1"/>
<proteinExistence type="predicted"/>
<organism evidence="8 9">
    <name type="scientific">Canavalia gladiata</name>
    <name type="common">Sword bean</name>
    <name type="synonym">Dolichos gladiatus</name>
    <dbReference type="NCBI Taxonomy" id="3824"/>
    <lineage>
        <taxon>Eukaryota</taxon>
        <taxon>Viridiplantae</taxon>
        <taxon>Streptophyta</taxon>
        <taxon>Embryophyta</taxon>
        <taxon>Tracheophyta</taxon>
        <taxon>Spermatophyta</taxon>
        <taxon>Magnoliopsida</taxon>
        <taxon>eudicotyledons</taxon>
        <taxon>Gunneridae</taxon>
        <taxon>Pentapetalae</taxon>
        <taxon>rosids</taxon>
        <taxon>fabids</taxon>
        <taxon>Fabales</taxon>
        <taxon>Fabaceae</taxon>
        <taxon>Papilionoideae</taxon>
        <taxon>50 kb inversion clade</taxon>
        <taxon>NPAAA clade</taxon>
        <taxon>indigoferoid/millettioid clade</taxon>
        <taxon>Phaseoleae</taxon>
        <taxon>Canavalia</taxon>
    </lineage>
</organism>
<dbReference type="PANTHER" id="PTHR13859:SF31">
    <property type="entry name" value="ELM2 DOMAIN-CONTAINING PROTEIN"/>
    <property type="match status" value="1"/>
</dbReference>
<accession>A0AAN9QRP1</accession>
<feature type="compositionally biased region" description="Basic residues" evidence="5">
    <location>
        <begin position="487"/>
        <end position="500"/>
    </location>
</feature>
<dbReference type="PANTHER" id="PTHR13859">
    <property type="entry name" value="ATROPHIN-RELATED"/>
    <property type="match status" value="1"/>
</dbReference>
<dbReference type="Proteomes" id="UP001367508">
    <property type="component" value="Unassembled WGS sequence"/>
</dbReference>
<dbReference type="EMBL" id="JAYMYQ010000003">
    <property type="protein sequence ID" value="KAK7344241.1"/>
    <property type="molecule type" value="Genomic_DNA"/>
</dbReference>
<keyword evidence="9" id="KW-1185">Reference proteome</keyword>
<gene>
    <name evidence="8" type="ORF">VNO77_13625</name>
</gene>